<feature type="domain" description="Peptidase S53" evidence="2">
    <location>
        <begin position="1"/>
        <end position="269"/>
    </location>
</feature>
<evidence type="ECO:0000313" key="4">
    <source>
        <dbReference type="Proteomes" id="UP000298061"/>
    </source>
</evidence>
<accession>A0A4Z0A0S7</accession>
<evidence type="ECO:0000313" key="3">
    <source>
        <dbReference type="EMBL" id="TFY80682.1"/>
    </source>
</evidence>
<reference evidence="3 4" key="1">
    <citation type="submission" date="2019-02" db="EMBL/GenBank/DDBJ databases">
        <title>Genome sequencing of the rare red list fungi Hericium alpestre (H. flagellum).</title>
        <authorList>
            <person name="Buettner E."/>
            <person name="Kellner H."/>
        </authorList>
    </citation>
    <scope>NUCLEOTIDE SEQUENCE [LARGE SCALE GENOMIC DNA]</scope>
    <source>
        <strain evidence="3 4">DSM 108284</strain>
    </source>
</reference>
<feature type="non-terminal residue" evidence="3">
    <location>
        <position position="1"/>
    </location>
</feature>
<dbReference type="GO" id="GO:0006508">
    <property type="term" value="P:proteolysis"/>
    <property type="evidence" value="ECO:0007669"/>
    <property type="project" value="InterPro"/>
</dbReference>
<proteinExistence type="predicted"/>
<dbReference type="Gene3D" id="3.40.50.200">
    <property type="entry name" value="Peptidase S8/S53 domain"/>
    <property type="match status" value="1"/>
</dbReference>
<keyword evidence="4" id="KW-1185">Reference proteome</keyword>
<dbReference type="InterPro" id="IPR050819">
    <property type="entry name" value="Tripeptidyl-peptidase_I"/>
</dbReference>
<dbReference type="GO" id="GO:0004252">
    <property type="term" value="F:serine-type endopeptidase activity"/>
    <property type="evidence" value="ECO:0007669"/>
    <property type="project" value="InterPro"/>
</dbReference>
<comment type="caution">
    <text evidence="3">The sequence shown here is derived from an EMBL/GenBank/DDBJ whole genome shotgun (WGS) entry which is preliminary data.</text>
</comment>
<dbReference type="OrthoDB" id="409122at2759"/>
<evidence type="ECO:0000259" key="2">
    <source>
        <dbReference type="PROSITE" id="PS51695"/>
    </source>
</evidence>
<dbReference type="Proteomes" id="UP000298061">
    <property type="component" value="Unassembled WGS sequence"/>
</dbReference>
<dbReference type="PANTHER" id="PTHR14218:SF15">
    <property type="entry name" value="TRIPEPTIDYL-PEPTIDASE 1"/>
    <property type="match status" value="1"/>
</dbReference>
<dbReference type="STRING" id="135208.A0A4Z0A0S7"/>
<comment type="caution">
    <text evidence="1">Lacks conserved residue(s) required for the propagation of feature annotation.</text>
</comment>
<dbReference type="SUPFAM" id="SSF52743">
    <property type="entry name" value="Subtilisin-like"/>
    <property type="match status" value="1"/>
</dbReference>
<dbReference type="CDD" id="cd04056">
    <property type="entry name" value="Peptidases_S53"/>
    <property type="match status" value="1"/>
</dbReference>
<dbReference type="GO" id="GO:0008240">
    <property type="term" value="F:tripeptidyl-peptidase activity"/>
    <property type="evidence" value="ECO:0007669"/>
    <property type="project" value="TreeGrafter"/>
</dbReference>
<gene>
    <name evidence="3" type="ORF">EWM64_g3330</name>
</gene>
<dbReference type="AlphaFoldDB" id="A0A4Z0A0S7"/>
<organism evidence="3 4">
    <name type="scientific">Hericium alpestre</name>
    <dbReference type="NCBI Taxonomy" id="135208"/>
    <lineage>
        <taxon>Eukaryota</taxon>
        <taxon>Fungi</taxon>
        <taxon>Dikarya</taxon>
        <taxon>Basidiomycota</taxon>
        <taxon>Agaricomycotina</taxon>
        <taxon>Agaricomycetes</taxon>
        <taxon>Russulales</taxon>
        <taxon>Hericiaceae</taxon>
        <taxon>Hericium</taxon>
    </lineage>
</organism>
<protein>
    <recommendedName>
        <fullName evidence="2">Peptidase S53 domain-containing protein</fullName>
    </recommendedName>
</protein>
<dbReference type="EMBL" id="SFCI01000304">
    <property type="protein sequence ID" value="TFY80682.1"/>
    <property type="molecule type" value="Genomic_DNA"/>
</dbReference>
<name>A0A4Z0A0S7_9AGAM</name>
<dbReference type="InterPro" id="IPR036852">
    <property type="entry name" value="Peptidase_S8/S53_dom_sf"/>
</dbReference>
<evidence type="ECO:0000256" key="1">
    <source>
        <dbReference type="PROSITE-ProRule" id="PRU01032"/>
    </source>
</evidence>
<dbReference type="PROSITE" id="PS51695">
    <property type="entry name" value="SEDOLISIN"/>
    <property type="match status" value="1"/>
</dbReference>
<dbReference type="PANTHER" id="PTHR14218">
    <property type="entry name" value="PROTEASE S8 TRIPEPTIDYL PEPTIDASE I CLN2"/>
    <property type="match status" value="1"/>
</dbReference>
<dbReference type="InterPro" id="IPR030400">
    <property type="entry name" value="Sedolisin_dom"/>
</dbReference>
<sequence>ACLRALYNSTSYVTKATSRNRLGIAGYLEQYANFADLQTFFRQFRTDARGTNFLVVLVNGGENDQSNPGDEVRSSGFQCGYGLMRRGTQANLDMQYAEGISFPTPNTYYSTGGSPPFIADGNTPENTNEPYLDFLDFLLRQDSIPQTLSTSYGDDEQTVPLDYAQHVCTKFAQLGARGTSVLFSSGDSGVGDSLCLSNDGSYEVQFIPNFPATCPFVTAVGGTTSVNPEVAASLSSGGFSNYFARPTYQATAVSAFLKQLGTQNAGLFK</sequence>